<reference evidence="2" key="2">
    <citation type="submission" date="2020-11" db="EMBL/GenBank/DDBJ databases">
        <authorList>
            <person name="McCartney M.A."/>
            <person name="Auch B."/>
            <person name="Kono T."/>
            <person name="Mallez S."/>
            <person name="Becker A."/>
            <person name="Gohl D.M."/>
            <person name="Silverstein K.A.T."/>
            <person name="Koren S."/>
            <person name="Bechman K.B."/>
            <person name="Herman A."/>
            <person name="Abrahante J.E."/>
            <person name="Garbe J."/>
        </authorList>
    </citation>
    <scope>NUCLEOTIDE SEQUENCE</scope>
    <source>
        <strain evidence="2">Duluth1</strain>
        <tissue evidence="2">Whole animal</tissue>
    </source>
</reference>
<proteinExistence type="predicted"/>
<dbReference type="AlphaFoldDB" id="A0A9D4EAQ1"/>
<feature type="domain" description="Methyltransferase" evidence="1">
    <location>
        <begin position="41"/>
        <end position="189"/>
    </location>
</feature>
<dbReference type="PANTHER" id="PTHR32026:SF10">
    <property type="entry name" value="METHYLTRANSFERASE-LIKE PROTEIN 24-RELATED"/>
    <property type="match status" value="1"/>
</dbReference>
<evidence type="ECO:0000313" key="3">
    <source>
        <dbReference type="Proteomes" id="UP000828390"/>
    </source>
</evidence>
<dbReference type="InterPro" id="IPR025714">
    <property type="entry name" value="Methyltranfer_dom"/>
</dbReference>
<dbReference type="Pfam" id="PF13383">
    <property type="entry name" value="Methyltransf_22"/>
    <property type="match status" value="1"/>
</dbReference>
<evidence type="ECO:0000259" key="1">
    <source>
        <dbReference type="Pfam" id="PF13383"/>
    </source>
</evidence>
<reference evidence="2" key="1">
    <citation type="journal article" date="2019" name="bioRxiv">
        <title>The Genome of the Zebra Mussel, Dreissena polymorpha: A Resource for Invasive Species Research.</title>
        <authorList>
            <person name="McCartney M.A."/>
            <person name="Auch B."/>
            <person name="Kono T."/>
            <person name="Mallez S."/>
            <person name="Zhang Y."/>
            <person name="Obille A."/>
            <person name="Becker A."/>
            <person name="Abrahante J.E."/>
            <person name="Garbe J."/>
            <person name="Badalamenti J.P."/>
            <person name="Herman A."/>
            <person name="Mangelson H."/>
            <person name="Liachko I."/>
            <person name="Sullivan S."/>
            <person name="Sone E.D."/>
            <person name="Koren S."/>
            <person name="Silverstein K.A.T."/>
            <person name="Beckman K.B."/>
            <person name="Gohl D.M."/>
        </authorList>
    </citation>
    <scope>NUCLEOTIDE SEQUENCE</scope>
    <source>
        <strain evidence="2">Duluth1</strain>
        <tissue evidence="2">Whole animal</tissue>
    </source>
</reference>
<keyword evidence="3" id="KW-1185">Reference proteome</keyword>
<protein>
    <recommendedName>
        <fullName evidence="1">Methyltransferase domain-containing protein</fullName>
    </recommendedName>
</protein>
<accession>A0A9D4EAQ1</accession>
<dbReference type="Proteomes" id="UP000828390">
    <property type="component" value="Unassembled WGS sequence"/>
</dbReference>
<organism evidence="2 3">
    <name type="scientific">Dreissena polymorpha</name>
    <name type="common">Zebra mussel</name>
    <name type="synonym">Mytilus polymorpha</name>
    <dbReference type="NCBI Taxonomy" id="45954"/>
    <lineage>
        <taxon>Eukaryota</taxon>
        <taxon>Metazoa</taxon>
        <taxon>Spiralia</taxon>
        <taxon>Lophotrochozoa</taxon>
        <taxon>Mollusca</taxon>
        <taxon>Bivalvia</taxon>
        <taxon>Autobranchia</taxon>
        <taxon>Heteroconchia</taxon>
        <taxon>Euheterodonta</taxon>
        <taxon>Imparidentia</taxon>
        <taxon>Neoheterodontei</taxon>
        <taxon>Myida</taxon>
        <taxon>Dreissenoidea</taxon>
        <taxon>Dreissenidae</taxon>
        <taxon>Dreissena</taxon>
    </lineage>
</organism>
<evidence type="ECO:0000313" key="2">
    <source>
        <dbReference type="EMBL" id="KAH3775735.1"/>
    </source>
</evidence>
<dbReference type="EMBL" id="JAIWYP010000009">
    <property type="protein sequence ID" value="KAH3775735.1"/>
    <property type="molecule type" value="Genomic_DNA"/>
</dbReference>
<comment type="caution">
    <text evidence="2">The sequence shown here is derived from an EMBL/GenBank/DDBJ whole genome shotgun (WGS) entry which is preliminary data.</text>
</comment>
<name>A0A9D4EAQ1_DREPO</name>
<gene>
    <name evidence="2" type="ORF">DPMN_177140</name>
</gene>
<dbReference type="InterPro" id="IPR026913">
    <property type="entry name" value="METTL24"/>
</dbReference>
<dbReference type="PANTHER" id="PTHR32026">
    <property type="entry name" value="METHYLTRANSFERASE-LIKE PROTEIN 24"/>
    <property type="match status" value="1"/>
</dbReference>
<sequence length="250" mass="29341">MSPKLEIEKNEDNVLPSIQKLHSLTHQELAMLYHRYINTVQALCKRVVRIGNLGDGGWELCEDIEFRPKHPCLVYSFGINNDFSFDDMMADRFKCDVYSFDPSMKETLEGPRGPRQWFYRSGLSERTETFQNEWQVSTLKDLQEKHGHAKVKIDILKIDVEKFEWLALTQIYESGGLKNIRQLLIELHMGMRGVEAEKLEYIQGLGILKHLYDNGFRIVYSHRNIWCKFLSKLQHIDEVGCHELTFVYIP</sequence>